<proteinExistence type="predicted"/>
<evidence type="ECO:0000259" key="1">
    <source>
        <dbReference type="Pfam" id="PF00109"/>
    </source>
</evidence>
<gene>
    <name evidence="2" type="ORF">DMH04_26760</name>
</gene>
<accession>A0A428Z555</accession>
<reference evidence="2 3" key="1">
    <citation type="submission" date="2018-05" db="EMBL/GenBank/DDBJ databases">
        <title>Evolution of GPA BGCs.</title>
        <authorList>
            <person name="Waglechner N."/>
            <person name="Wright G.D."/>
        </authorList>
    </citation>
    <scope>NUCLEOTIDE SEQUENCE [LARGE SCALE GENOMIC DNA]</scope>
    <source>
        <strain evidence="2 3">A82846</strain>
    </source>
</reference>
<dbReference type="AlphaFoldDB" id="A0A428Z555"/>
<feature type="domain" description="Beta-ketoacyl synthase-like N-terminal" evidence="1">
    <location>
        <begin position="23"/>
        <end position="61"/>
    </location>
</feature>
<name>A0A428Z555_KIBAR</name>
<dbReference type="Gene3D" id="3.40.47.10">
    <property type="match status" value="1"/>
</dbReference>
<dbReference type="InterPro" id="IPR014030">
    <property type="entry name" value="Ketoacyl_synth_N"/>
</dbReference>
<evidence type="ECO:0000313" key="3">
    <source>
        <dbReference type="Proteomes" id="UP000287547"/>
    </source>
</evidence>
<dbReference type="EMBL" id="QHKI01000024">
    <property type="protein sequence ID" value="RSM81950.1"/>
    <property type="molecule type" value="Genomic_DNA"/>
</dbReference>
<protein>
    <recommendedName>
        <fullName evidence="1">Beta-ketoacyl synthase-like N-terminal domain-containing protein</fullName>
    </recommendedName>
</protein>
<evidence type="ECO:0000313" key="2">
    <source>
        <dbReference type="EMBL" id="RSM81950.1"/>
    </source>
</evidence>
<dbReference type="OrthoDB" id="4321811at2"/>
<dbReference type="InterPro" id="IPR016039">
    <property type="entry name" value="Thiolase-like"/>
</dbReference>
<dbReference type="Proteomes" id="UP000287547">
    <property type="component" value="Unassembled WGS sequence"/>
</dbReference>
<comment type="caution">
    <text evidence="2">The sequence shown here is derived from an EMBL/GenBank/DDBJ whole genome shotgun (WGS) entry which is preliminary data.</text>
</comment>
<dbReference type="GO" id="GO:0016746">
    <property type="term" value="F:acyltransferase activity"/>
    <property type="evidence" value="ECO:0007669"/>
    <property type="project" value="InterPro"/>
</dbReference>
<sequence length="74" mass="7934">MVWIDALKPADCPRLGRGNMAHVRVGFVGPAITVDTACSSLVASHLVAQSLRMGECSSAVMATPRTRMVEFFGR</sequence>
<dbReference type="Pfam" id="PF00109">
    <property type="entry name" value="ketoacyl-synt"/>
    <property type="match status" value="1"/>
</dbReference>
<organism evidence="2 3">
    <name type="scientific">Kibdelosporangium aridum</name>
    <dbReference type="NCBI Taxonomy" id="2030"/>
    <lineage>
        <taxon>Bacteria</taxon>
        <taxon>Bacillati</taxon>
        <taxon>Actinomycetota</taxon>
        <taxon>Actinomycetes</taxon>
        <taxon>Pseudonocardiales</taxon>
        <taxon>Pseudonocardiaceae</taxon>
        <taxon>Kibdelosporangium</taxon>
    </lineage>
</organism>
<dbReference type="SUPFAM" id="SSF53901">
    <property type="entry name" value="Thiolase-like"/>
    <property type="match status" value="1"/>
</dbReference>